<dbReference type="EMBL" id="BOMV01000057">
    <property type="protein sequence ID" value="GIE97740.1"/>
    <property type="molecule type" value="Genomic_DNA"/>
</dbReference>
<sequence>MATVTRDVQASPDRVFAVLANGWTYSDWVVGTTHIRSVDTTWPAVGSKLRHKAGPWPISLHDESTVTAVEPGRRLTLTAGIWPLGEAKVDIVLEPLGPGATRLTMHEDFQAGPLYWVKNKVNDLVLHGRNEEALRRLADIAERR</sequence>
<dbReference type="CDD" id="cd07812">
    <property type="entry name" value="SRPBCC"/>
    <property type="match status" value="1"/>
</dbReference>
<dbReference type="InterPro" id="IPR019587">
    <property type="entry name" value="Polyketide_cyclase/dehydratase"/>
</dbReference>
<keyword evidence="2" id="KW-1185">Reference proteome</keyword>
<protein>
    <submittedName>
        <fullName evidence="1">Polyketide cyclase</fullName>
    </submittedName>
</protein>
<organism evidence="1 2">
    <name type="scientific">Paractinoplanes rishiriensis</name>
    <dbReference type="NCBI Taxonomy" id="1050105"/>
    <lineage>
        <taxon>Bacteria</taxon>
        <taxon>Bacillati</taxon>
        <taxon>Actinomycetota</taxon>
        <taxon>Actinomycetes</taxon>
        <taxon>Micromonosporales</taxon>
        <taxon>Micromonosporaceae</taxon>
        <taxon>Paractinoplanes</taxon>
    </lineage>
</organism>
<name>A0A919JZE5_9ACTN</name>
<dbReference type="InterPro" id="IPR023393">
    <property type="entry name" value="START-like_dom_sf"/>
</dbReference>
<dbReference type="AlphaFoldDB" id="A0A919JZE5"/>
<reference evidence="1" key="1">
    <citation type="submission" date="2021-01" db="EMBL/GenBank/DDBJ databases">
        <title>Whole genome shotgun sequence of Actinoplanes rishiriensis NBRC 108556.</title>
        <authorList>
            <person name="Komaki H."/>
            <person name="Tamura T."/>
        </authorList>
    </citation>
    <scope>NUCLEOTIDE SEQUENCE</scope>
    <source>
        <strain evidence="1">NBRC 108556</strain>
    </source>
</reference>
<dbReference type="Gene3D" id="3.30.530.20">
    <property type="match status" value="1"/>
</dbReference>
<evidence type="ECO:0000313" key="1">
    <source>
        <dbReference type="EMBL" id="GIE97740.1"/>
    </source>
</evidence>
<comment type="caution">
    <text evidence="1">The sequence shown here is derived from an EMBL/GenBank/DDBJ whole genome shotgun (WGS) entry which is preliminary data.</text>
</comment>
<proteinExistence type="predicted"/>
<dbReference type="SUPFAM" id="SSF55961">
    <property type="entry name" value="Bet v1-like"/>
    <property type="match status" value="1"/>
</dbReference>
<evidence type="ECO:0000313" key="2">
    <source>
        <dbReference type="Proteomes" id="UP000636960"/>
    </source>
</evidence>
<gene>
    <name evidence="1" type="ORF">Ari01nite_52050</name>
</gene>
<dbReference type="RefSeq" id="WP_203784772.1">
    <property type="nucleotide sequence ID" value="NZ_BOMV01000057.1"/>
</dbReference>
<dbReference type="Proteomes" id="UP000636960">
    <property type="component" value="Unassembled WGS sequence"/>
</dbReference>
<accession>A0A919JZE5</accession>
<dbReference type="Pfam" id="PF10604">
    <property type="entry name" value="Polyketide_cyc2"/>
    <property type="match status" value="1"/>
</dbReference>